<dbReference type="Proteomes" id="UP000265836">
    <property type="component" value="Unassembled WGS sequence"/>
</dbReference>
<evidence type="ECO:0000256" key="1">
    <source>
        <dbReference type="SAM" id="MobiDB-lite"/>
    </source>
</evidence>
<feature type="region of interest" description="Disordered" evidence="1">
    <location>
        <begin position="40"/>
        <end position="62"/>
    </location>
</feature>
<comment type="caution">
    <text evidence="3">The sequence shown here is derived from an EMBL/GenBank/DDBJ whole genome shotgun (WGS) entry which is preliminary data.</text>
</comment>
<evidence type="ECO:0000313" key="3">
    <source>
        <dbReference type="EMBL" id="RIA19758.1"/>
    </source>
</evidence>
<protein>
    <submittedName>
        <fullName evidence="3">Excalibur calcium-binding domain-containing protein</fullName>
    </submittedName>
</protein>
<dbReference type="EMBL" id="QXDA01000007">
    <property type="protein sequence ID" value="RIA19758.1"/>
    <property type="molecule type" value="Genomic_DNA"/>
</dbReference>
<dbReference type="InterPro" id="IPR008613">
    <property type="entry name" value="Excalibur_Ca-bd_domain"/>
</dbReference>
<feature type="domain" description="Excalibur calcium-binding" evidence="2">
    <location>
        <begin position="77"/>
        <end position="112"/>
    </location>
</feature>
<feature type="compositionally biased region" description="Low complexity" evidence="1">
    <location>
        <begin position="45"/>
        <end position="60"/>
    </location>
</feature>
<accession>A0A397M723</accession>
<gene>
    <name evidence="3" type="ORF">DFO61_4331</name>
</gene>
<name>A0A397M723_ECTOL</name>
<organism evidence="3 4">
    <name type="scientific">Ectopseudomonas oleovorans</name>
    <name type="common">Pseudomonas oleovorans</name>
    <dbReference type="NCBI Taxonomy" id="301"/>
    <lineage>
        <taxon>Bacteria</taxon>
        <taxon>Pseudomonadati</taxon>
        <taxon>Pseudomonadota</taxon>
        <taxon>Gammaproteobacteria</taxon>
        <taxon>Pseudomonadales</taxon>
        <taxon>Pseudomonadaceae</taxon>
        <taxon>Ectopseudomonas</taxon>
    </lineage>
</organism>
<proteinExistence type="predicted"/>
<dbReference type="AlphaFoldDB" id="A0A397M723"/>
<evidence type="ECO:0000313" key="4">
    <source>
        <dbReference type="Proteomes" id="UP000265836"/>
    </source>
</evidence>
<sequence>MKKLIIILLLGAAFWQFYLSKPGSPVISNIASDGSVMENPVVTQSSSSSFSQGSLRSPPSINQPAAQVASSQYRCDGRTHCSQMTSCAEATYFLRNCPGTKMDGDNDGVPCEGQWCGR</sequence>
<dbReference type="Pfam" id="PF05901">
    <property type="entry name" value="Excalibur"/>
    <property type="match status" value="1"/>
</dbReference>
<evidence type="ECO:0000259" key="2">
    <source>
        <dbReference type="SMART" id="SM00894"/>
    </source>
</evidence>
<reference evidence="3 4" key="1">
    <citation type="submission" date="2018-08" db="EMBL/GenBank/DDBJ databases">
        <title>Genome sequencing of rice bacterial endophytes.</title>
        <authorList>
            <person name="Venturi V."/>
        </authorList>
    </citation>
    <scope>NUCLEOTIDE SEQUENCE [LARGE SCALE GENOMIC DNA]</scope>
    <source>
        <strain evidence="3 4">E1205</strain>
    </source>
</reference>
<dbReference type="SMART" id="SM00894">
    <property type="entry name" value="Excalibur"/>
    <property type="match status" value="1"/>
</dbReference>
<dbReference type="RefSeq" id="WP_119694647.1">
    <property type="nucleotide sequence ID" value="NZ_QXDA01000007.1"/>
</dbReference>